<organism evidence="2 3">
    <name type="scientific">Burkholderia contaminans</name>
    <dbReference type="NCBI Taxonomy" id="488447"/>
    <lineage>
        <taxon>Bacteria</taxon>
        <taxon>Pseudomonadati</taxon>
        <taxon>Pseudomonadota</taxon>
        <taxon>Betaproteobacteria</taxon>
        <taxon>Burkholderiales</taxon>
        <taxon>Burkholderiaceae</taxon>
        <taxon>Burkholderia</taxon>
        <taxon>Burkholderia cepacia complex</taxon>
    </lineage>
</organism>
<protein>
    <submittedName>
        <fullName evidence="2">Uncharacterized protein</fullName>
    </submittedName>
</protein>
<accession>A0AAP4QZL2</accession>
<name>A0AAP4QZL2_9BURK</name>
<reference evidence="2" key="1">
    <citation type="submission" date="2023-07" db="EMBL/GenBank/DDBJ databases">
        <title>A collection of bacterial strains from the Burkholderia cepacia Research Laboratory and Repository.</title>
        <authorList>
            <person name="Lipuma J."/>
            <person name="Spilker T."/>
            <person name="Caverly L."/>
        </authorList>
    </citation>
    <scope>NUCLEOTIDE SEQUENCE</scope>
    <source>
        <strain evidence="2">AU44979</strain>
    </source>
</reference>
<feature type="compositionally biased region" description="Low complexity" evidence="1">
    <location>
        <begin position="24"/>
        <end position="34"/>
    </location>
</feature>
<evidence type="ECO:0000313" key="2">
    <source>
        <dbReference type="EMBL" id="MDN7564732.1"/>
    </source>
</evidence>
<evidence type="ECO:0000256" key="1">
    <source>
        <dbReference type="SAM" id="MobiDB-lite"/>
    </source>
</evidence>
<sequence length="41" mass="4396">MTGTKAGTEAGVVRMRRGTRRIDPPIIRTPRATPSADPSFA</sequence>
<dbReference type="AlphaFoldDB" id="A0AAP4QZL2"/>
<dbReference type="RefSeq" id="WP_259397673.1">
    <property type="nucleotide sequence ID" value="NZ_CABVQO010000039.1"/>
</dbReference>
<proteinExistence type="predicted"/>
<feature type="region of interest" description="Disordered" evidence="1">
    <location>
        <begin position="1"/>
        <end position="41"/>
    </location>
</feature>
<gene>
    <name evidence="2" type="ORF">QZM56_09515</name>
</gene>
<comment type="caution">
    <text evidence="2">The sequence shown here is derived from an EMBL/GenBank/DDBJ whole genome shotgun (WGS) entry which is preliminary data.</text>
</comment>
<dbReference type="EMBL" id="JAUJQS010000005">
    <property type="protein sequence ID" value="MDN7564732.1"/>
    <property type="molecule type" value="Genomic_DNA"/>
</dbReference>
<evidence type="ECO:0000313" key="3">
    <source>
        <dbReference type="Proteomes" id="UP001172109"/>
    </source>
</evidence>
<dbReference type="Proteomes" id="UP001172109">
    <property type="component" value="Unassembled WGS sequence"/>
</dbReference>